<feature type="binding site" evidence="17">
    <location>
        <position position="91"/>
    </location>
    <ligand>
        <name>Zn(2+)</name>
        <dbReference type="ChEBI" id="CHEBI:29105"/>
    </ligand>
</feature>
<keyword evidence="7 14" id="KW-0963">Cytoplasm</keyword>
<feature type="site" description="Contributes to substrate recognition" evidence="16">
    <location>
        <position position="100"/>
    </location>
</feature>
<dbReference type="InterPro" id="IPR023214">
    <property type="entry name" value="HAD_sf"/>
</dbReference>
<name>A0A1N7JY29_9GAMM</name>
<evidence type="ECO:0000256" key="10">
    <source>
        <dbReference type="ARBA" id="ARBA00022833"/>
    </source>
</evidence>
<dbReference type="GO" id="GO:0005737">
    <property type="term" value="C:cytoplasm"/>
    <property type="evidence" value="ECO:0007669"/>
    <property type="project" value="UniProtKB-SubCell"/>
</dbReference>
<feature type="binding site" evidence="17">
    <location>
        <position position="89"/>
    </location>
    <ligand>
        <name>Zn(2+)</name>
        <dbReference type="ChEBI" id="CHEBI:29105"/>
    </ligand>
</feature>
<evidence type="ECO:0000256" key="12">
    <source>
        <dbReference type="ARBA" id="ARBA00023277"/>
    </source>
</evidence>
<evidence type="ECO:0000256" key="7">
    <source>
        <dbReference type="ARBA" id="ARBA00022490"/>
    </source>
</evidence>
<dbReference type="AlphaFoldDB" id="A0A1N7JY29"/>
<evidence type="ECO:0000256" key="13">
    <source>
        <dbReference type="ARBA" id="ARBA00061616"/>
    </source>
</evidence>
<evidence type="ECO:0000256" key="17">
    <source>
        <dbReference type="PIRSR" id="PIRSR004682-4"/>
    </source>
</evidence>
<evidence type="ECO:0000256" key="5">
    <source>
        <dbReference type="ARBA" id="ARBA00004708"/>
    </source>
</evidence>
<proteinExistence type="inferred from homology"/>
<evidence type="ECO:0000313" key="18">
    <source>
        <dbReference type="EMBL" id="SIS54243.1"/>
    </source>
</evidence>
<dbReference type="InterPro" id="IPR006543">
    <property type="entry name" value="Histidinol-phos"/>
</dbReference>
<keyword evidence="8 17" id="KW-0479">Metal-binding</keyword>
<evidence type="ECO:0000256" key="2">
    <source>
        <dbReference type="ARBA" id="ARBA00001946"/>
    </source>
</evidence>
<feature type="site" description="Stabilizes the phosphoryl group" evidence="16">
    <location>
        <position position="50"/>
    </location>
</feature>
<dbReference type="SUPFAM" id="SSF56784">
    <property type="entry name" value="HAD-like"/>
    <property type="match status" value="1"/>
</dbReference>
<evidence type="ECO:0000256" key="15">
    <source>
        <dbReference type="PIRSR" id="PIRSR004682-1"/>
    </source>
</evidence>
<dbReference type="EC" id="3.1.3.-" evidence="14"/>
<feature type="binding site" evidence="17">
    <location>
        <position position="99"/>
    </location>
    <ligand>
        <name>Zn(2+)</name>
        <dbReference type="ChEBI" id="CHEBI:29105"/>
    </ligand>
</feature>
<dbReference type="NCBIfam" id="TIGR01662">
    <property type="entry name" value="HAD-SF-IIIA"/>
    <property type="match status" value="1"/>
</dbReference>
<dbReference type="PANTHER" id="PTHR42891:SF1">
    <property type="entry name" value="D-GLYCERO-BETA-D-MANNO-HEPTOSE-1,7-BISPHOSPHATE 7-PHOSPHATASE"/>
    <property type="match status" value="1"/>
</dbReference>
<keyword evidence="10 17" id="KW-0862">Zinc</keyword>
<sequence>MKLIILDRDGVLNQDSDAYVKSVDEWLPIPGSAEAVGKLCKAGFTVVVATNQSGLARGYFSQADLDAMHDKMTGLAAAEGGEFAHIAFCPHGPDDGCDCRKPLPGLIHQIEDALKVSAEGAWMVGDSIRDLEAGVAAGCKTALVRTGKGEKSEHKLTSHPTLAQAPVFEDLAAFVDWLIAEQP</sequence>
<keyword evidence="12 14" id="KW-0119">Carbohydrate metabolism</keyword>
<evidence type="ECO:0000256" key="8">
    <source>
        <dbReference type="ARBA" id="ARBA00022723"/>
    </source>
</evidence>
<organism evidence="18 19">
    <name type="scientific">Thalassolituus maritimus</name>
    <dbReference type="NCBI Taxonomy" id="484498"/>
    <lineage>
        <taxon>Bacteria</taxon>
        <taxon>Pseudomonadati</taxon>
        <taxon>Pseudomonadota</taxon>
        <taxon>Gammaproteobacteria</taxon>
        <taxon>Oceanospirillales</taxon>
        <taxon>Oceanospirillaceae</taxon>
        <taxon>Thalassolituus</taxon>
    </lineage>
</organism>
<dbReference type="InterPro" id="IPR004446">
    <property type="entry name" value="Heptose_bisP_phosphatase"/>
</dbReference>
<keyword evidence="11 17" id="KW-0460">Magnesium</keyword>
<protein>
    <recommendedName>
        <fullName evidence="14">D,D-heptose 1,7-bisphosphate phosphatase</fullName>
        <ecNumber evidence="14">3.1.3.-</ecNumber>
    </recommendedName>
</protein>
<dbReference type="OrthoDB" id="9781367at2"/>
<comment type="subunit">
    <text evidence="6">Monomer.</text>
</comment>
<dbReference type="Pfam" id="PF13242">
    <property type="entry name" value="Hydrolase_like"/>
    <property type="match status" value="1"/>
</dbReference>
<dbReference type="GO" id="GO:0005975">
    <property type="term" value="P:carbohydrate metabolic process"/>
    <property type="evidence" value="ECO:0007669"/>
    <property type="project" value="InterPro"/>
</dbReference>
<dbReference type="GO" id="GO:0034200">
    <property type="term" value="F:D-glycero-beta-D-manno-heptose 1,7-bisphosphate 7-phosphatase activity"/>
    <property type="evidence" value="ECO:0007669"/>
    <property type="project" value="UniProtKB-EC"/>
</dbReference>
<dbReference type="InterPro" id="IPR036412">
    <property type="entry name" value="HAD-like_sf"/>
</dbReference>
<dbReference type="CDD" id="cd07503">
    <property type="entry name" value="HAD_HisB-N"/>
    <property type="match status" value="1"/>
</dbReference>
<comment type="cofactor">
    <cofactor evidence="2 17">
        <name>Mg(2+)</name>
        <dbReference type="ChEBI" id="CHEBI:18420"/>
    </cofactor>
</comment>
<evidence type="ECO:0000256" key="9">
    <source>
        <dbReference type="ARBA" id="ARBA00022801"/>
    </source>
</evidence>
<evidence type="ECO:0000256" key="4">
    <source>
        <dbReference type="ARBA" id="ARBA00004496"/>
    </source>
</evidence>
<comment type="catalytic activity">
    <reaction evidence="1">
        <text>D-glycero-beta-D-manno-heptose 1,7-bisphosphate + H2O = D-glycero-beta-D-manno-heptose 1-phosphate + phosphate</text>
        <dbReference type="Rhea" id="RHEA:28518"/>
        <dbReference type="ChEBI" id="CHEBI:15377"/>
        <dbReference type="ChEBI" id="CHEBI:43474"/>
        <dbReference type="ChEBI" id="CHEBI:60208"/>
        <dbReference type="ChEBI" id="CHEBI:61593"/>
        <dbReference type="EC" id="3.1.3.82"/>
    </reaction>
</comment>
<comment type="subcellular location">
    <subcellularLocation>
        <location evidence="4 14">Cytoplasm</location>
    </subcellularLocation>
</comment>
<keyword evidence="19" id="KW-1185">Reference proteome</keyword>
<feature type="active site" description="Nucleophile" evidence="15">
    <location>
        <position position="7"/>
    </location>
</feature>
<evidence type="ECO:0000256" key="6">
    <source>
        <dbReference type="ARBA" id="ARBA00011245"/>
    </source>
</evidence>
<feature type="binding site" evidence="17">
    <location>
        <position position="7"/>
    </location>
    <ligand>
        <name>Mg(2+)</name>
        <dbReference type="ChEBI" id="CHEBI:18420"/>
    </ligand>
</feature>
<evidence type="ECO:0000256" key="1">
    <source>
        <dbReference type="ARBA" id="ARBA00001226"/>
    </source>
</evidence>
<evidence type="ECO:0000256" key="11">
    <source>
        <dbReference type="ARBA" id="ARBA00022842"/>
    </source>
</evidence>
<feature type="binding site" evidence="17">
    <location>
        <position position="126"/>
    </location>
    <ligand>
        <name>Mg(2+)</name>
        <dbReference type="ChEBI" id="CHEBI:18420"/>
    </ligand>
</feature>
<comment type="pathway">
    <text evidence="5">Nucleotide-sugar biosynthesis; ADP-L-glycero-beta-D-manno-heptose biosynthesis; ADP-L-glycero-beta-D-manno-heptose from D-glycero-beta-D-manno-heptose 7-phosphate: step 2/4.</text>
</comment>
<dbReference type="Gene3D" id="3.40.50.1000">
    <property type="entry name" value="HAD superfamily/HAD-like"/>
    <property type="match status" value="1"/>
</dbReference>
<feature type="binding site" evidence="17">
    <location>
        <position position="9"/>
    </location>
    <ligand>
        <name>Mg(2+)</name>
        <dbReference type="ChEBI" id="CHEBI:18420"/>
    </ligand>
</feature>
<keyword evidence="9 14" id="KW-0378">Hydrolase</keyword>
<gene>
    <name evidence="18" type="ORF">SAMN05421686_102243</name>
</gene>
<evidence type="ECO:0000256" key="14">
    <source>
        <dbReference type="PIRNR" id="PIRNR004682"/>
    </source>
</evidence>
<dbReference type="STRING" id="484498.SAMN05421686_102243"/>
<comment type="similarity">
    <text evidence="13 14">Belongs to the gmhB family.</text>
</comment>
<dbReference type="GO" id="GO:0046872">
    <property type="term" value="F:metal ion binding"/>
    <property type="evidence" value="ECO:0007669"/>
    <property type="project" value="UniProtKB-KW"/>
</dbReference>
<evidence type="ECO:0000256" key="3">
    <source>
        <dbReference type="ARBA" id="ARBA00001947"/>
    </source>
</evidence>
<comment type="cofactor">
    <cofactor evidence="3 17">
        <name>Zn(2+)</name>
        <dbReference type="ChEBI" id="CHEBI:29105"/>
    </cofactor>
</comment>
<feature type="site" description="Stabilizes the phosphoryl group" evidence="16">
    <location>
        <position position="101"/>
    </location>
</feature>
<dbReference type="PIRSF" id="PIRSF004682">
    <property type="entry name" value="GmhB"/>
    <property type="match status" value="1"/>
</dbReference>
<reference evidence="19" key="1">
    <citation type="submission" date="2017-01" db="EMBL/GenBank/DDBJ databases">
        <authorList>
            <person name="Varghese N."/>
            <person name="Submissions S."/>
        </authorList>
    </citation>
    <scope>NUCLEOTIDE SEQUENCE [LARGE SCALE GENOMIC DNA]</scope>
    <source>
        <strain evidence="19">DSM 24913</strain>
    </source>
</reference>
<dbReference type="FunFam" id="3.40.50.1000:FF:000168">
    <property type="entry name" value="D,D-heptose 1,7-bisphosphate phosphatase"/>
    <property type="match status" value="1"/>
</dbReference>
<dbReference type="EMBL" id="FTOH01000002">
    <property type="protein sequence ID" value="SIS54243.1"/>
    <property type="molecule type" value="Genomic_DNA"/>
</dbReference>
<dbReference type="Proteomes" id="UP000185639">
    <property type="component" value="Unassembled WGS sequence"/>
</dbReference>
<dbReference type="RefSeq" id="WP_076514379.1">
    <property type="nucleotide sequence ID" value="NZ_FTOH01000002.1"/>
</dbReference>
<dbReference type="NCBIfam" id="TIGR01656">
    <property type="entry name" value="Histidinol-ppas"/>
    <property type="match status" value="1"/>
</dbReference>
<dbReference type="InterPro" id="IPR006549">
    <property type="entry name" value="HAD-SF_hydro_IIIA"/>
</dbReference>
<feature type="binding site" evidence="17">
    <location>
        <position position="97"/>
    </location>
    <ligand>
        <name>Zn(2+)</name>
        <dbReference type="ChEBI" id="CHEBI:29105"/>
    </ligand>
</feature>
<evidence type="ECO:0000313" key="19">
    <source>
        <dbReference type="Proteomes" id="UP000185639"/>
    </source>
</evidence>
<evidence type="ECO:0000256" key="16">
    <source>
        <dbReference type="PIRSR" id="PIRSR004682-3"/>
    </source>
</evidence>
<accession>A0A1N7JY29</accession>
<dbReference type="NCBIfam" id="NF006506">
    <property type="entry name" value="PRK08942.1"/>
    <property type="match status" value="1"/>
</dbReference>
<dbReference type="PANTHER" id="PTHR42891">
    <property type="entry name" value="D-GLYCERO-BETA-D-MANNO-HEPTOSE-1,7-BISPHOSPHATE 7-PHOSPHATASE"/>
    <property type="match status" value="1"/>
</dbReference>
<feature type="active site" description="Proton donor" evidence="15">
    <location>
        <position position="9"/>
    </location>
</feature>